<comment type="caution">
    <text evidence="4">The sequence shown here is derived from an EMBL/GenBank/DDBJ whole genome shotgun (WGS) entry which is preliminary data.</text>
</comment>
<dbReference type="PROSITE" id="PS00166">
    <property type="entry name" value="ENOYL_COA_HYDRATASE"/>
    <property type="match status" value="1"/>
</dbReference>
<accession>A0ABN2WVE8</accession>
<dbReference type="SUPFAM" id="SSF52096">
    <property type="entry name" value="ClpP/crotonase"/>
    <property type="match status" value="1"/>
</dbReference>
<gene>
    <name evidence="4" type="ORF">GCM10009823_21460</name>
</gene>
<dbReference type="PANTHER" id="PTHR11941:SF54">
    <property type="entry name" value="ENOYL-COA HYDRATASE, MITOCHONDRIAL"/>
    <property type="match status" value="1"/>
</dbReference>
<evidence type="ECO:0000256" key="1">
    <source>
        <dbReference type="ARBA" id="ARBA00005254"/>
    </source>
</evidence>
<name>A0ABN2WVE8_9MICO</name>
<evidence type="ECO:0000256" key="2">
    <source>
        <dbReference type="RuleBase" id="RU003707"/>
    </source>
</evidence>
<comment type="similarity">
    <text evidence="1 2">Belongs to the enoyl-CoA hydratase/isomerase family.</text>
</comment>
<keyword evidence="5" id="KW-1185">Reference proteome</keyword>
<dbReference type="RefSeq" id="WP_291795862.1">
    <property type="nucleotide sequence ID" value="NZ_BAAAPZ010000008.1"/>
</dbReference>
<feature type="region of interest" description="Disordered" evidence="3">
    <location>
        <begin position="256"/>
        <end position="288"/>
    </location>
</feature>
<evidence type="ECO:0000313" key="5">
    <source>
        <dbReference type="Proteomes" id="UP001500984"/>
    </source>
</evidence>
<evidence type="ECO:0000256" key="3">
    <source>
        <dbReference type="SAM" id="MobiDB-lite"/>
    </source>
</evidence>
<dbReference type="Gene3D" id="3.90.226.10">
    <property type="entry name" value="2-enoyl-CoA Hydratase, Chain A, domain 1"/>
    <property type="match status" value="1"/>
</dbReference>
<dbReference type="InterPro" id="IPR029045">
    <property type="entry name" value="ClpP/crotonase-like_dom_sf"/>
</dbReference>
<organism evidence="4 5">
    <name type="scientific">Brevibacterium salitolerans</name>
    <dbReference type="NCBI Taxonomy" id="1403566"/>
    <lineage>
        <taxon>Bacteria</taxon>
        <taxon>Bacillati</taxon>
        <taxon>Actinomycetota</taxon>
        <taxon>Actinomycetes</taxon>
        <taxon>Micrococcales</taxon>
        <taxon>Brevibacteriaceae</taxon>
        <taxon>Brevibacterium</taxon>
    </lineage>
</organism>
<dbReference type="Pfam" id="PF00378">
    <property type="entry name" value="ECH_1"/>
    <property type="match status" value="1"/>
</dbReference>
<reference evidence="4 5" key="1">
    <citation type="journal article" date="2019" name="Int. J. Syst. Evol. Microbiol.">
        <title>The Global Catalogue of Microorganisms (GCM) 10K type strain sequencing project: providing services to taxonomists for standard genome sequencing and annotation.</title>
        <authorList>
            <consortium name="The Broad Institute Genomics Platform"/>
            <consortium name="The Broad Institute Genome Sequencing Center for Infectious Disease"/>
            <person name="Wu L."/>
            <person name="Ma J."/>
        </authorList>
    </citation>
    <scope>NUCLEOTIDE SEQUENCE [LARGE SCALE GENOMIC DNA]</scope>
    <source>
        <strain evidence="4 5">JCM 15900</strain>
    </source>
</reference>
<proteinExistence type="inferred from homology"/>
<protein>
    <submittedName>
        <fullName evidence="4">Enoyl-CoA hydratase</fullName>
    </submittedName>
</protein>
<dbReference type="Proteomes" id="UP001500984">
    <property type="component" value="Unassembled WGS sequence"/>
</dbReference>
<dbReference type="CDD" id="cd06558">
    <property type="entry name" value="crotonase-like"/>
    <property type="match status" value="1"/>
</dbReference>
<evidence type="ECO:0000313" key="4">
    <source>
        <dbReference type="EMBL" id="GAA2099543.1"/>
    </source>
</evidence>
<dbReference type="EMBL" id="BAAAPZ010000008">
    <property type="protein sequence ID" value="GAA2099543.1"/>
    <property type="molecule type" value="Genomic_DNA"/>
</dbReference>
<dbReference type="InterPro" id="IPR001753">
    <property type="entry name" value="Enoyl-CoA_hydra/iso"/>
</dbReference>
<dbReference type="InterPro" id="IPR018376">
    <property type="entry name" value="Enoyl-CoA_hyd/isom_CS"/>
</dbReference>
<dbReference type="PANTHER" id="PTHR11941">
    <property type="entry name" value="ENOYL-COA HYDRATASE-RELATED"/>
    <property type="match status" value="1"/>
</dbReference>
<sequence length="288" mass="30507">MSSDPASPLVTLSVREHIAVLTLDNGPVNVMSIPLARRLGELVDVCAAEPEIRAVILTAAGERAFCAGSDITEFPELQAPGAAVERKLRVQNEILCTLAELPKPTVAALQGLAYGGGLELALCCDLIVAEEQVSIALPETNLGVFPSSGGTYRTARRSTAARAKELIFLAEPISARTAAEWGLVNRVVPRGEALSTALEMGRRLVTRPPRALALAKRLVDEAHAFSDREMVARSLRASDEAFSSAECAEGTRAFLEHRSPQFHPETALGGPASQSPPQDRTAGGDTPP</sequence>